<keyword evidence="1" id="KW-0472">Membrane</keyword>
<feature type="transmembrane region" description="Helical" evidence="1">
    <location>
        <begin position="38"/>
        <end position="56"/>
    </location>
</feature>
<protein>
    <submittedName>
        <fullName evidence="2">ABC-2 transporter permease</fullName>
    </submittedName>
</protein>
<dbReference type="InterPro" id="IPR025699">
    <property type="entry name" value="ABC2_memb-like"/>
</dbReference>
<dbReference type="Pfam" id="PF13346">
    <property type="entry name" value="ABC2_membrane_5"/>
    <property type="match status" value="1"/>
</dbReference>
<reference evidence="2" key="1">
    <citation type="journal article" date="2021" name="PeerJ">
        <title>Extensive microbial diversity within the chicken gut microbiome revealed by metagenomics and culture.</title>
        <authorList>
            <person name="Gilroy R."/>
            <person name="Ravi A."/>
            <person name="Getino M."/>
            <person name="Pursley I."/>
            <person name="Horton D.L."/>
            <person name="Alikhan N.F."/>
            <person name="Baker D."/>
            <person name="Gharbi K."/>
            <person name="Hall N."/>
            <person name="Watson M."/>
            <person name="Adriaenssens E.M."/>
            <person name="Foster-Nyarko E."/>
            <person name="Jarju S."/>
            <person name="Secka A."/>
            <person name="Antonio M."/>
            <person name="Oren A."/>
            <person name="Chaudhuri R.R."/>
            <person name="La Ragione R."/>
            <person name="Hildebrand F."/>
            <person name="Pallen M.J."/>
        </authorList>
    </citation>
    <scope>NUCLEOTIDE SEQUENCE</scope>
    <source>
        <strain evidence="2">ChiSjej3B21-8574</strain>
    </source>
</reference>
<evidence type="ECO:0000256" key="1">
    <source>
        <dbReference type="SAM" id="Phobius"/>
    </source>
</evidence>
<feature type="transmembrane region" description="Helical" evidence="1">
    <location>
        <begin position="119"/>
        <end position="137"/>
    </location>
</feature>
<gene>
    <name evidence="2" type="ORF">H9754_03510</name>
</gene>
<dbReference type="EMBL" id="DWWD01000019">
    <property type="protein sequence ID" value="HJC49639.1"/>
    <property type="molecule type" value="Genomic_DNA"/>
</dbReference>
<dbReference type="PANTHER" id="PTHR41309:SF2">
    <property type="entry name" value="MEMBRANE PROTEIN"/>
    <property type="match status" value="1"/>
</dbReference>
<feature type="transmembrane region" description="Helical" evidence="1">
    <location>
        <begin position="88"/>
        <end position="113"/>
    </location>
</feature>
<name>A0A9D2PG71_9FIRM</name>
<dbReference type="Proteomes" id="UP000823904">
    <property type="component" value="Unassembled WGS sequence"/>
</dbReference>
<dbReference type="PANTHER" id="PTHR41309">
    <property type="entry name" value="MEMBRANE PROTEIN-RELATED"/>
    <property type="match status" value="1"/>
</dbReference>
<feature type="transmembrane region" description="Helical" evidence="1">
    <location>
        <begin position="12"/>
        <end position="32"/>
    </location>
</feature>
<evidence type="ECO:0000313" key="2">
    <source>
        <dbReference type="EMBL" id="HJC49639.1"/>
    </source>
</evidence>
<reference evidence="2" key="2">
    <citation type="submission" date="2021-04" db="EMBL/GenBank/DDBJ databases">
        <authorList>
            <person name="Gilroy R."/>
        </authorList>
    </citation>
    <scope>NUCLEOTIDE SEQUENCE</scope>
    <source>
        <strain evidence="2">ChiSjej3B21-8574</strain>
    </source>
</reference>
<evidence type="ECO:0000313" key="3">
    <source>
        <dbReference type="Proteomes" id="UP000823904"/>
    </source>
</evidence>
<feature type="transmembrane region" description="Helical" evidence="1">
    <location>
        <begin position="149"/>
        <end position="168"/>
    </location>
</feature>
<comment type="caution">
    <text evidence="2">The sequence shown here is derived from an EMBL/GenBank/DDBJ whole genome shotgun (WGS) entry which is preliminary data.</text>
</comment>
<keyword evidence="1" id="KW-0812">Transmembrane</keyword>
<sequence length="212" mass="23922">MLIHLIKKDILIAKKYAMLVMVIGIVIPLFIFWRAQTYSGSLGFILAVVFSEFMFCQNLSMKENQYSNAAALLCATPYTRKEMVVSKYILFVLIFLYCSIVYTIEIFLIPGMGKLDVKYMLTVFLVASVVYSVYMPIQYQMGYEKTKLFFMAILLAASFGLPVLIAKGDLNVLSLAEQSSYVVVSIILATSIIIMIISVMASVKIYRKKDLA</sequence>
<organism evidence="2 3">
    <name type="scientific">Candidatus Anaerostipes avistercoris</name>
    <dbReference type="NCBI Taxonomy" id="2838462"/>
    <lineage>
        <taxon>Bacteria</taxon>
        <taxon>Bacillati</taxon>
        <taxon>Bacillota</taxon>
        <taxon>Clostridia</taxon>
        <taxon>Lachnospirales</taxon>
        <taxon>Lachnospiraceae</taxon>
        <taxon>Anaerostipes</taxon>
    </lineage>
</organism>
<keyword evidence="1" id="KW-1133">Transmembrane helix</keyword>
<accession>A0A9D2PG71</accession>
<feature type="transmembrane region" description="Helical" evidence="1">
    <location>
        <begin position="180"/>
        <end position="203"/>
    </location>
</feature>
<dbReference type="AlphaFoldDB" id="A0A9D2PG71"/>
<proteinExistence type="predicted"/>